<evidence type="ECO:0000313" key="1">
    <source>
        <dbReference type="EMBL" id="SFN69355.1"/>
    </source>
</evidence>
<organism evidence="1 2">
    <name type="scientific">Nitrosospira briensis</name>
    <dbReference type="NCBI Taxonomy" id="35799"/>
    <lineage>
        <taxon>Bacteria</taxon>
        <taxon>Pseudomonadati</taxon>
        <taxon>Pseudomonadota</taxon>
        <taxon>Betaproteobacteria</taxon>
        <taxon>Nitrosomonadales</taxon>
        <taxon>Nitrosomonadaceae</taxon>
        <taxon>Nitrosospira</taxon>
    </lineage>
</organism>
<dbReference type="AlphaFoldDB" id="A0A1I5B3S9"/>
<keyword evidence="2" id="KW-1185">Reference proteome</keyword>
<reference evidence="2" key="1">
    <citation type="submission" date="2016-10" db="EMBL/GenBank/DDBJ databases">
        <authorList>
            <person name="Varghese N."/>
        </authorList>
    </citation>
    <scope>NUCLEOTIDE SEQUENCE [LARGE SCALE GENOMIC DNA]</scope>
    <source>
        <strain evidence="2">Nsp8</strain>
    </source>
</reference>
<sequence>MTKMITLSLRCSPKLFTEQLTQQLYIYCFIAKLFKLFRSLDTLNNLLNMPIPLSTLSNFAETRMDKGFHKDAQLSTLSEHLGTGKLQGTSGKIFTCGGQVREKTLVTRTAWGGHLGAVCMVNMVVVRRES</sequence>
<dbReference type="Proteomes" id="UP000183107">
    <property type="component" value="Unassembled WGS sequence"/>
</dbReference>
<accession>A0A1I5B3S9</accession>
<evidence type="ECO:0000313" key="2">
    <source>
        <dbReference type="Proteomes" id="UP000183107"/>
    </source>
</evidence>
<proteinExistence type="predicted"/>
<name>A0A1I5B3S9_9PROT</name>
<dbReference type="EMBL" id="FOVJ01000002">
    <property type="protein sequence ID" value="SFN69355.1"/>
    <property type="molecule type" value="Genomic_DNA"/>
</dbReference>
<gene>
    <name evidence="1" type="ORF">SAMN05216386_1652</name>
</gene>
<protein>
    <submittedName>
        <fullName evidence="1">Uncharacterized protein</fullName>
    </submittedName>
</protein>